<keyword evidence="9" id="KW-0472">Membrane</keyword>
<dbReference type="InterPro" id="IPR004358">
    <property type="entry name" value="Sig_transdc_His_kin-like_C"/>
</dbReference>
<dbReference type="SUPFAM" id="SSF52172">
    <property type="entry name" value="CheY-like"/>
    <property type="match status" value="1"/>
</dbReference>
<dbReference type="Gene3D" id="1.10.287.130">
    <property type="match status" value="1"/>
</dbReference>
<evidence type="ECO:0000256" key="1">
    <source>
        <dbReference type="ARBA" id="ARBA00000085"/>
    </source>
</evidence>
<keyword evidence="6" id="KW-0675">Receptor</keyword>
<dbReference type="Proteomes" id="UP000596661">
    <property type="component" value="Chromosome 1"/>
</dbReference>
<reference evidence="12" key="2">
    <citation type="submission" date="2021-03" db="UniProtKB">
        <authorList>
            <consortium name="EnsemblPlants"/>
        </authorList>
    </citation>
    <scope>IDENTIFICATION</scope>
</reference>
<dbReference type="PRINTS" id="PR00344">
    <property type="entry name" value="BCTRLSENSOR"/>
</dbReference>
<evidence type="ECO:0000256" key="4">
    <source>
        <dbReference type="ARBA" id="ARBA00022553"/>
    </source>
</evidence>
<dbReference type="PROSITE" id="PS50109">
    <property type="entry name" value="HIS_KIN"/>
    <property type="match status" value="1"/>
</dbReference>
<evidence type="ECO:0000256" key="2">
    <source>
        <dbReference type="ARBA" id="ARBA00004477"/>
    </source>
</evidence>
<sequence>MKNTNWYKQRVDHDTGKTLGDVTTFKPFTTINASSFTDLALNSMNGSYAFLGTKWDNGHDLLLQNSATVNRGKGGEMVVNHGLKGTKMVVDVEDHSNHVSVSFELIEPNGSGDHNASVKCYSYSSGRSSPSPVISTTVVNIEGTNYDFYCSQLDVIGVQSVYALAVPQSEMVNFVHKQSTVQLILLVSIMVTTILPIFSFVFINFRDSIIENYLRDALMEQREATKLAEERTQNRSLAFARASHDIRAPLAGISGLIELSYKEVTPGTELETNLRQMDACTKDLLGILNTILDTSKIEAGMMRLEEEEFEMAPLLEEVADLYHPVGASREIDMILDPCDASVIKFSHVKGDRIKLKQILCNLLSNAVKCTPNHGQVVLRAWARKPCFTNSSINDTPPNEGVIKKLFPCLSQKKKAHENDHDHDAVAAADDDQSMNMVKNDPHVMDFVFEVDDTGKGIPKEKRKALFQNYVQDKDTTVIKGGTGLGLGIVKSLVELMHGEISVVDKNIGEKGACFRFNILLSVCEDAFDNNNSCTTKEDQNELETNATNNSSTATNKEDHELETNELVPSNIGKQEEEGVSQISTLNPNCSPSPKVDSSYVILMIQNDERRRVSLNFMKRLGINVLLVEQWEQLPSILNQVKCMKQGNNSGDNSSTDSSASQSPYKAIETNGENYALSLFKRSTTIDHLPRGTSGGLVVMVMDTTAGPISQLLEVVNEFKNSLENTTCRVFWLMNPLARTTDNSFFDTNDTIMYKPFHGTRLFQVVRLLPEFEASSSTTVPSRRVKHEIEEVGSTSSEFKMLLNKTLSIHEHNYRYSSYHMSKTQFLSEIQEPGESTKTSNPSEKLPLSGKKILVVDDNLLARELASRIVKQQGATTDLCSNGKEAFQLVSKELANQMKHGESMTLPYYCILMDCEMSVMNGYEATKEIRKEEKLYGAHIPIFGLTAHTAGSEETDKTTEAGMDACLSKPLKQNDLFKAIRSINASK</sequence>
<dbReference type="EC" id="2.7.13.3" evidence="3"/>
<dbReference type="InterPro" id="IPR050956">
    <property type="entry name" value="2C_system_His_kinase"/>
</dbReference>
<dbReference type="SMART" id="SM00448">
    <property type="entry name" value="REC"/>
    <property type="match status" value="1"/>
</dbReference>
<dbReference type="CDD" id="cd00082">
    <property type="entry name" value="HisKA"/>
    <property type="match status" value="1"/>
</dbReference>
<dbReference type="InterPro" id="IPR001789">
    <property type="entry name" value="Sig_transdc_resp-reg_receiver"/>
</dbReference>
<keyword evidence="5" id="KW-0256">Endoplasmic reticulum</keyword>
<dbReference type="InterPro" id="IPR036097">
    <property type="entry name" value="HisK_dim/P_sf"/>
</dbReference>
<feature type="modified residue" description="4-aspartylphosphate" evidence="7">
    <location>
        <position position="913"/>
    </location>
</feature>
<accession>A0A803NPN5</accession>
<dbReference type="PROSITE" id="PS50110">
    <property type="entry name" value="RESPONSE_REGULATORY"/>
    <property type="match status" value="1"/>
</dbReference>
<name>A0A803NPN5_CANSA</name>
<organism evidence="12 13">
    <name type="scientific">Cannabis sativa</name>
    <name type="common">Hemp</name>
    <name type="synonym">Marijuana</name>
    <dbReference type="NCBI Taxonomy" id="3483"/>
    <lineage>
        <taxon>Eukaryota</taxon>
        <taxon>Viridiplantae</taxon>
        <taxon>Streptophyta</taxon>
        <taxon>Embryophyta</taxon>
        <taxon>Tracheophyta</taxon>
        <taxon>Spermatophyta</taxon>
        <taxon>Magnoliopsida</taxon>
        <taxon>eudicotyledons</taxon>
        <taxon>Gunneridae</taxon>
        <taxon>Pentapetalae</taxon>
        <taxon>rosids</taxon>
        <taxon>fabids</taxon>
        <taxon>Rosales</taxon>
        <taxon>Cannabaceae</taxon>
        <taxon>Cannabis</taxon>
    </lineage>
</organism>
<dbReference type="Gene3D" id="3.30.565.10">
    <property type="entry name" value="Histidine kinase-like ATPase, C-terminal domain"/>
    <property type="match status" value="1"/>
</dbReference>
<dbReference type="OMA" id="LRCTTTM"/>
<dbReference type="EMBL" id="UZAU01000018">
    <property type="status" value="NOT_ANNOTATED_CDS"/>
    <property type="molecule type" value="Genomic_DNA"/>
</dbReference>
<evidence type="ECO:0000256" key="7">
    <source>
        <dbReference type="PROSITE-ProRule" id="PRU00169"/>
    </source>
</evidence>
<protein>
    <recommendedName>
        <fullName evidence="3">histidine kinase</fullName>
        <ecNumber evidence="3">2.7.13.3</ecNumber>
    </recommendedName>
</protein>
<dbReference type="Pfam" id="PF02518">
    <property type="entry name" value="HATPase_c"/>
    <property type="match status" value="1"/>
</dbReference>
<proteinExistence type="predicted"/>
<dbReference type="PANTHER" id="PTHR43719:SF75">
    <property type="entry name" value="HISTIDINE KINASE CKI1"/>
    <property type="match status" value="1"/>
</dbReference>
<keyword evidence="9" id="KW-1133">Transmembrane helix</keyword>
<feature type="transmembrane region" description="Helical" evidence="9">
    <location>
        <begin position="183"/>
        <end position="205"/>
    </location>
</feature>
<evidence type="ECO:0000256" key="3">
    <source>
        <dbReference type="ARBA" id="ARBA00012438"/>
    </source>
</evidence>
<reference evidence="12" key="1">
    <citation type="submission" date="2018-11" db="EMBL/GenBank/DDBJ databases">
        <authorList>
            <person name="Grassa J C."/>
        </authorList>
    </citation>
    <scope>NUCLEOTIDE SEQUENCE [LARGE SCALE GENOMIC DNA]</scope>
</reference>
<dbReference type="CDD" id="cd17546">
    <property type="entry name" value="REC_hyHK_CKI1_RcsC-like"/>
    <property type="match status" value="1"/>
</dbReference>
<dbReference type="InterPro" id="IPR005467">
    <property type="entry name" value="His_kinase_dom"/>
</dbReference>
<evidence type="ECO:0000256" key="9">
    <source>
        <dbReference type="SAM" id="Phobius"/>
    </source>
</evidence>
<keyword evidence="13" id="KW-1185">Reference proteome</keyword>
<feature type="region of interest" description="Disordered" evidence="8">
    <location>
        <begin position="644"/>
        <end position="664"/>
    </location>
</feature>
<dbReference type="EnsemblPlants" id="evm.model.01.552">
    <property type="protein sequence ID" value="cds.evm.model.01.552"/>
    <property type="gene ID" value="evm.TU.01.552"/>
</dbReference>
<evidence type="ECO:0000256" key="8">
    <source>
        <dbReference type="SAM" id="MobiDB-lite"/>
    </source>
</evidence>
<dbReference type="InterPro" id="IPR036890">
    <property type="entry name" value="HATPase_C_sf"/>
</dbReference>
<dbReference type="InterPro" id="IPR003661">
    <property type="entry name" value="HisK_dim/P_dom"/>
</dbReference>
<evidence type="ECO:0000313" key="13">
    <source>
        <dbReference type="Proteomes" id="UP000596661"/>
    </source>
</evidence>
<dbReference type="Pfam" id="PF00072">
    <property type="entry name" value="Response_reg"/>
    <property type="match status" value="1"/>
</dbReference>
<feature type="compositionally biased region" description="Low complexity" evidence="8">
    <location>
        <begin position="645"/>
        <end position="662"/>
    </location>
</feature>
<feature type="compositionally biased region" description="Low complexity" evidence="8">
    <location>
        <begin position="544"/>
        <end position="554"/>
    </location>
</feature>
<dbReference type="Gene3D" id="3.40.50.2300">
    <property type="match status" value="1"/>
</dbReference>
<dbReference type="SUPFAM" id="SSF55874">
    <property type="entry name" value="ATPase domain of HSP90 chaperone/DNA topoisomerase II/histidine kinase"/>
    <property type="match status" value="1"/>
</dbReference>
<keyword evidence="4 7" id="KW-0597">Phosphoprotein</keyword>
<evidence type="ECO:0000256" key="6">
    <source>
        <dbReference type="ARBA" id="ARBA00023170"/>
    </source>
</evidence>
<comment type="catalytic activity">
    <reaction evidence="1">
        <text>ATP + protein L-histidine = ADP + protein N-phospho-L-histidine.</text>
        <dbReference type="EC" id="2.7.13.3"/>
    </reaction>
</comment>
<dbReference type="SUPFAM" id="SSF47384">
    <property type="entry name" value="Homodimeric domain of signal transducing histidine kinase"/>
    <property type="match status" value="1"/>
</dbReference>
<feature type="domain" description="Histidine kinase" evidence="10">
    <location>
        <begin position="241"/>
        <end position="522"/>
    </location>
</feature>
<feature type="region of interest" description="Disordered" evidence="8">
    <location>
        <begin position="534"/>
        <end position="562"/>
    </location>
</feature>
<dbReference type="PANTHER" id="PTHR43719">
    <property type="entry name" value="TWO-COMPONENT HISTIDINE KINASE"/>
    <property type="match status" value="1"/>
</dbReference>
<dbReference type="GO" id="GO:0005789">
    <property type="term" value="C:endoplasmic reticulum membrane"/>
    <property type="evidence" value="ECO:0007669"/>
    <property type="project" value="UniProtKB-SubCell"/>
</dbReference>
<feature type="domain" description="Response regulatory" evidence="11">
    <location>
        <begin position="851"/>
        <end position="983"/>
    </location>
</feature>
<dbReference type="InterPro" id="IPR003594">
    <property type="entry name" value="HATPase_dom"/>
</dbReference>
<dbReference type="GO" id="GO:0000155">
    <property type="term" value="F:phosphorelay sensor kinase activity"/>
    <property type="evidence" value="ECO:0007669"/>
    <property type="project" value="InterPro"/>
</dbReference>
<evidence type="ECO:0000313" key="12">
    <source>
        <dbReference type="EnsemblPlants" id="cds.evm.model.01.552"/>
    </source>
</evidence>
<dbReference type="Pfam" id="PF00512">
    <property type="entry name" value="HisKA"/>
    <property type="match status" value="1"/>
</dbReference>
<dbReference type="SMART" id="SM00388">
    <property type="entry name" value="HisKA"/>
    <property type="match status" value="1"/>
</dbReference>
<dbReference type="Gramene" id="evm.model.01.552">
    <property type="protein sequence ID" value="cds.evm.model.01.552"/>
    <property type="gene ID" value="evm.TU.01.552"/>
</dbReference>
<comment type="subcellular location">
    <subcellularLocation>
        <location evidence="2">Endoplasmic reticulum membrane</location>
        <topology evidence="2">Multi-pass membrane protein</topology>
    </subcellularLocation>
</comment>
<dbReference type="InterPro" id="IPR011006">
    <property type="entry name" value="CheY-like_superfamily"/>
</dbReference>
<dbReference type="AlphaFoldDB" id="A0A803NPN5"/>
<evidence type="ECO:0000259" key="11">
    <source>
        <dbReference type="PROSITE" id="PS50110"/>
    </source>
</evidence>
<keyword evidence="9" id="KW-0812">Transmembrane</keyword>
<dbReference type="SMART" id="SM00387">
    <property type="entry name" value="HATPase_c"/>
    <property type="match status" value="1"/>
</dbReference>
<evidence type="ECO:0000259" key="10">
    <source>
        <dbReference type="PROSITE" id="PS50109"/>
    </source>
</evidence>
<evidence type="ECO:0000256" key="5">
    <source>
        <dbReference type="ARBA" id="ARBA00022824"/>
    </source>
</evidence>